<keyword evidence="3" id="KW-1185">Reference proteome</keyword>
<feature type="signal peptide" evidence="1">
    <location>
        <begin position="1"/>
        <end position="21"/>
    </location>
</feature>
<organism evidence="2 3">
    <name type="scientific">Limnoglobus roseus</name>
    <dbReference type="NCBI Taxonomy" id="2598579"/>
    <lineage>
        <taxon>Bacteria</taxon>
        <taxon>Pseudomonadati</taxon>
        <taxon>Planctomycetota</taxon>
        <taxon>Planctomycetia</taxon>
        <taxon>Gemmatales</taxon>
        <taxon>Gemmataceae</taxon>
        <taxon>Limnoglobus</taxon>
    </lineage>
</organism>
<sequence>MSLLRRVSPLVLLVFLAPLYAADAPDPEPSDDRILYEGPIPGVVVTKRRIAGDTQEVKGTIQFVTKDAVFIRRPGGSVDVFIGTKTPFVKVEAQDGKLAWTWDEKKNELKGPTSAIRRPDTSVVTPPSESEAKYLFFALERLQQRTDQALLEGDVKLLKYLKERAELLREYASKKGVPGRLLDLYDSLPAYVERQKTVEIERSDFMETHGRKVSEVTLRDKEAGIRATMRQTKALGEVYRNAIPSVSVGGYFGRWGTGSGYVSAHYNYGGAMAGVMNMMVAQQGYELEKLRLMFAKDILDTEKAKKYAELDKRITANREARMKEIARGGESIFGLPRDKEYEQTQELLTNLQLKGDYRPLVAILGERSTRDAGKEKWGNPYTLHDMYHATAQLPTADREKQSDALFQLATQATDAIKFVPGGPIYNADRAELMRSAAGLANLSAIMESKDGGWASVYSPKAAYGARLIERAMEFDRVDGSGESREQLGVALTLAGRKTEALRYLTEIRESRKTSPTFLYNLARVYGVNGMGKEGIAALEDAVAGGFNDVKSLALNPDFIALRGTKFDALVTPNLHVVFVWARNAIDNSHRMEITNRSPFTLTNVRVTFEMVMTNGKKKTFTQKIDRLDPKQQFDWKDVCSDAQRLVSTAFITFEADQGKTKKFKPEAK</sequence>
<evidence type="ECO:0000313" key="3">
    <source>
        <dbReference type="Proteomes" id="UP000324974"/>
    </source>
</evidence>
<reference evidence="3" key="1">
    <citation type="submission" date="2019-08" db="EMBL/GenBank/DDBJ databases">
        <title>Limnoglobus roseus gen. nov., sp. nov., a novel freshwater planctomycete with a giant genome from the family Gemmataceae.</title>
        <authorList>
            <person name="Kulichevskaya I.S."/>
            <person name="Naumoff D.G."/>
            <person name="Miroshnikov K."/>
            <person name="Ivanova A."/>
            <person name="Philippov D.A."/>
            <person name="Hakobyan A."/>
            <person name="Rijpstra I.C."/>
            <person name="Sinninghe Damste J.S."/>
            <person name="Liesack W."/>
            <person name="Dedysh S.N."/>
        </authorList>
    </citation>
    <scope>NUCLEOTIDE SEQUENCE [LARGE SCALE GENOMIC DNA]</scope>
    <source>
        <strain evidence="3">PX52</strain>
    </source>
</reference>
<dbReference type="Gene3D" id="1.25.40.10">
    <property type="entry name" value="Tetratricopeptide repeat domain"/>
    <property type="match status" value="1"/>
</dbReference>
<evidence type="ECO:0000256" key="1">
    <source>
        <dbReference type="SAM" id="SignalP"/>
    </source>
</evidence>
<dbReference type="Proteomes" id="UP000324974">
    <property type="component" value="Chromosome"/>
</dbReference>
<dbReference type="RefSeq" id="WP_149115235.1">
    <property type="nucleotide sequence ID" value="NZ_CP042425.1"/>
</dbReference>
<dbReference type="AlphaFoldDB" id="A0A5C1ATR3"/>
<dbReference type="InterPro" id="IPR011990">
    <property type="entry name" value="TPR-like_helical_dom_sf"/>
</dbReference>
<protein>
    <recommendedName>
        <fullName evidence="4">Tetratricopeptide repeat protein</fullName>
    </recommendedName>
</protein>
<name>A0A5C1ATR3_9BACT</name>
<evidence type="ECO:0000313" key="2">
    <source>
        <dbReference type="EMBL" id="QEL20992.1"/>
    </source>
</evidence>
<accession>A0A5C1ATR3</accession>
<evidence type="ECO:0008006" key="4">
    <source>
        <dbReference type="Google" id="ProtNLM"/>
    </source>
</evidence>
<gene>
    <name evidence="2" type="ORF">PX52LOC_08120</name>
</gene>
<dbReference type="EMBL" id="CP042425">
    <property type="protein sequence ID" value="QEL20992.1"/>
    <property type="molecule type" value="Genomic_DNA"/>
</dbReference>
<dbReference type="SUPFAM" id="SSF48452">
    <property type="entry name" value="TPR-like"/>
    <property type="match status" value="1"/>
</dbReference>
<dbReference type="KEGG" id="lrs:PX52LOC_08120"/>
<proteinExistence type="predicted"/>
<feature type="chain" id="PRO_5022717939" description="Tetratricopeptide repeat protein" evidence="1">
    <location>
        <begin position="22"/>
        <end position="668"/>
    </location>
</feature>
<keyword evidence="1" id="KW-0732">Signal</keyword>